<keyword evidence="1" id="KW-0472">Membrane</keyword>
<name>A0A554LMV7_9BACT</name>
<evidence type="ECO:0000313" key="3">
    <source>
        <dbReference type="Proteomes" id="UP000316495"/>
    </source>
</evidence>
<feature type="transmembrane region" description="Helical" evidence="1">
    <location>
        <begin position="6"/>
        <end position="24"/>
    </location>
</feature>
<sequence>MNKKNIIILAVVLTIIIVGGFLVWKGDQKVEVIEEQGQDQNQQQGEDQQTVVDTSDWKTYRNEEYGFEIELPGNMNKWNIEKKVFPKSDIYSAETVALYLNYDLDTSIQRAENDSALGMINEMGLYYISIIPIEIWRQDICDSVKDGPCYQGEVLGKNNLYVFESGFTSIEGAGYLCLEKGNMQKEFCAVDKNFGRDDIISRLNFRLIKE</sequence>
<comment type="caution">
    <text evidence="2">The sequence shown here is derived from an EMBL/GenBank/DDBJ whole genome shotgun (WGS) entry which is preliminary data.</text>
</comment>
<keyword evidence="1" id="KW-0812">Transmembrane</keyword>
<dbReference type="AlphaFoldDB" id="A0A554LMV7"/>
<evidence type="ECO:0000256" key="1">
    <source>
        <dbReference type="SAM" id="Phobius"/>
    </source>
</evidence>
<accession>A0A554LMV7</accession>
<evidence type="ECO:0000313" key="2">
    <source>
        <dbReference type="EMBL" id="TSC94213.1"/>
    </source>
</evidence>
<dbReference type="EMBL" id="VMGN01000019">
    <property type="protein sequence ID" value="TSC94213.1"/>
    <property type="molecule type" value="Genomic_DNA"/>
</dbReference>
<protein>
    <submittedName>
        <fullName evidence="2">Uncharacterized protein</fullName>
    </submittedName>
</protein>
<reference evidence="2 3" key="1">
    <citation type="submission" date="2017-07" db="EMBL/GenBank/DDBJ databases">
        <title>Mechanisms for carbon and nitrogen cycling indicate functional differentiation within the Candidate Phyla Radiation.</title>
        <authorList>
            <person name="Danczak R.E."/>
            <person name="Johnston M.D."/>
            <person name="Kenah C."/>
            <person name="Slattery M."/>
            <person name="Wrighton K.C."/>
            <person name="Wilkins M.J."/>
        </authorList>
    </citation>
    <scope>NUCLEOTIDE SEQUENCE [LARGE SCALE GENOMIC DNA]</scope>
    <source>
        <strain evidence="2">Athens1014_28</strain>
    </source>
</reference>
<gene>
    <name evidence="2" type="ORF">Athens101428_411</name>
</gene>
<dbReference type="Proteomes" id="UP000316495">
    <property type="component" value="Unassembled WGS sequence"/>
</dbReference>
<proteinExistence type="predicted"/>
<keyword evidence="1" id="KW-1133">Transmembrane helix</keyword>
<organism evidence="2 3">
    <name type="scientific">Candidatus Berkelbacteria bacterium Athens1014_28</name>
    <dbReference type="NCBI Taxonomy" id="2017145"/>
    <lineage>
        <taxon>Bacteria</taxon>
        <taxon>Candidatus Berkelbacteria</taxon>
    </lineage>
</organism>